<feature type="region of interest" description="Disordered" evidence="1">
    <location>
        <begin position="1"/>
        <end position="29"/>
    </location>
</feature>
<protein>
    <recommendedName>
        <fullName evidence="4">Transcriptional regulator</fullName>
    </recommendedName>
</protein>
<organism evidence="2 3">
    <name type="scientific">Sinisalibacter lacisalsi</name>
    <dbReference type="NCBI Taxonomy" id="1526570"/>
    <lineage>
        <taxon>Bacteria</taxon>
        <taxon>Pseudomonadati</taxon>
        <taxon>Pseudomonadota</taxon>
        <taxon>Alphaproteobacteria</taxon>
        <taxon>Rhodobacterales</taxon>
        <taxon>Roseobacteraceae</taxon>
        <taxon>Sinisalibacter</taxon>
    </lineage>
</organism>
<feature type="compositionally biased region" description="Basic and acidic residues" evidence="1">
    <location>
        <begin position="18"/>
        <end position="29"/>
    </location>
</feature>
<evidence type="ECO:0000313" key="3">
    <source>
        <dbReference type="Proteomes" id="UP000617355"/>
    </source>
</evidence>
<keyword evidence="3" id="KW-1185">Reference proteome</keyword>
<dbReference type="InterPro" id="IPR018772">
    <property type="entry name" value="Transcription_activator_HlyU"/>
</dbReference>
<evidence type="ECO:0008006" key="4">
    <source>
        <dbReference type="Google" id="ProtNLM"/>
    </source>
</evidence>
<gene>
    <name evidence="2" type="ORF">GCM10011358_26170</name>
</gene>
<dbReference type="Proteomes" id="UP000617355">
    <property type="component" value="Unassembled WGS sequence"/>
</dbReference>
<evidence type="ECO:0000313" key="2">
    <source>
        <dbReference type="EMBL" id="GGD41088.1"/>
    </source>
</evidence>
<proteinExistence type="predicted"/>
<reference evidence="3" key="1">
    <citation type="journal article" date="2019" name="Int. J. Syst. Evol. Microbiol.">
        <title>The Global Catalogue of Microorganisms (GCM) 10K type strain sequencing project: providing services to taxonomists for standard genome sequencing and annotation.</title>
        <authorList>
            <consortium name="The Broad Institute Genomics Platform"/>
            <consortium name="The Broad Institute Genome Sequencing Center for Infectious Disease"/>
            <person name="Wu L."/>
            <person name="Ma J."/>
        </authorList>
    </citation>
    <scope>NUCLEOTIDE SEQUENCE [LARGE SCALE GENOMIC DNA]</scope>
    <source>
        <strain evidence="3">CGMCC 1.12922</strain>
    </source>
</reference>
<name>A0ABQ1QQN0_9RHOB</name>
<accession>A0ABQ1QQN0</accession>
<dbReference type="RefSeq" id="WP_188528460.1">
    <property type="nucleotide sequence ID" value="NZ_BMGI01000004.1"/>
</dbReference>
<sequence length="89" mass="9652">MSLLSKLFGGGSAPEPEPETHAGFRIYPEPEKESGGYRLAARIEKEIGGETRTHHLVRADVFSDRDEAAAAALRKARQLIDQSGEGLFG</sequence>
<comment type="caution">
    <text evidence="2">The sequence shown here is derived from an EMBL/GenBank/DDBJ whole genome shotgun (WGS) entry which is preliminary data.</text>
</comment>
<dbReference type="EMBL" id="BMGI01000004">
    <property type="protein sequence ID" value="GGD41088.1"/>
    <property type="molecule type" value="Genomic_DNA"/>
</dbReference>
<dbReference type="Pfam" id="PF10115">
    <property type="entry name" value="HlyU"/>
    <property type="match status" value="1"/>
</dbReference>
<evidence type="ECO:0000256" key="1">
    <source>
        <dbReference type="SAM" id="MobiDB-lite"/>
    </source>
</evidence>